<dbReference type="InterPro" id="IPR008658">
    <property type="entry name" value="KAP3"/>
</dbReference>
<reference evidence="1 2" key="1">
    <citation type="journal article" date="2023" name="BMC Biol.">
        <title>The compact genome of the sponge Oopsacas minuta (Hexactinellida) is lacking key metazoan core genes.</title>
        <authorList>
            <person name="Santini S."/>
            <person name="Schenkelaars Q."/>
            <person name="Jourda C."/>
            <person name="Duchesne M."/>
            <person name="Belahbib H."/>
            <person name="Rocher C."/>
            <person name="Selva M."/>
            <person name="Riesgo A."/>
            <person name="Vervoort M."/>
            <person name="Leys S.P."/>
            <person name="Kodjabachian L."/>
            <person name="Le Bivic A."/>
            <person name="Borchiellini C."/>
            <person name="Claverie J.M."/>
            <person name="Renard E."/>
        </authorList>
    </citation>
    <scope>NUCLEOTIDE SEQUENCE [LARGE SCALE GENOMIC DNA]</scope>
    <source>
        <strain evidence="1">SPO-2</strain>
    </source>
</reference>
<dbReference type="PANTHER" id="PTHR15605:SF2">
    <property type="entry name" value="KINESIN-ASSOCIATED PROTEIN 3"/>
    <property type="match status" value="1"/>
</dbReference>
<name>A0AAV7KFJ2_9METZ</name>
<evidence type="ECO:0000313" key="1">
    <source>
        <dbReference type="EMBL" id="KAI6659864.1"/>
    </source>
</evidence>
<sequence length="315" mass="36791">MAKDRLVVYLLQDLKVSSDNPTIYAILYHTSIHIQNCVHFENSKFLIHFKQLIHEIADSELDIRFLALLINLLRCFTIAQFFLDINTIGVILSRSFHAQLHGATLLKILSTGLNHKDCCRNLKSHHIQILIDHLSGCMDKDLMIELFRIINSVHYPESNTYPFESSFDVKVFLLQNILCYQELEEDLLLELIIFTGIIAINHESAVFFYKEGAVNIFIAILREKQEDDEFVLQIIYIFYLLLYHSATKDSIIYDSQIPSYINELMNDPNMLISSYSNEALNLLFCLDSDYANQIVNERFNWYNFQWLDSIAEQDK</sequence>
<keyword evidence="2" id="KW-1185">Reference proteome</keyword>
<dbReference type="Pfam" id="PF05804">
    <property type="entry name" value="KAP"/>
    <property type="match status" value="1"/>
</dbReference>
<dbReference type="GO" id="GO:0019894">
    <property type="term" value="F:kinesin binding"/>
    <property type="evidence" value="ECO:0007669"/>
    <property type="project" value="InterPro"/>
</dbReference>
<dbReference type="GO" id="GO:0007018">
    <property type="term" value="P:microtubule-based movement"/>
    <property type="evidence" value="ECO:0007669"/>
    <property type="project" value="TreeGrafter"/>
</dbReference>
<evidence type="ECO:0000313" key="2">
    <source>
        <dbReference type="Proteomes" id="UP001165289"/>
    </source>
</evidence>
<dbReference type="GO" id="GO:0035869">
    <property type="term" value="C:ciliary transition zone"/>
    <property type="evidence" value="ECO:0007669"/>
    <property type="project" value="TreeGrafter"/>
</dbReference>
<organism evidence="1 2">
    <name type="scientific">Oopsacas minuta</name>
    <dbReference type="NCBI Taxonomy" id="111878"/>
    <lineage>
        <taxon>Eukaryota</taxon>
        <taxon>Metazoa</taxon>
        <taxon>Porifera</taxon>
        <taxon>Hexactinellida</taxon>
        <taxon>Hexasterophora</taxon>
        <taxon>Lyssacinosida</taxon>
        <taxon>Leucopsacidae</taxon>
        <taxon>Oopsacas</taxon>
    </lineage>
</organism>
<dbReference type="InterPro" id="IPR016024">
    <property type="entry name" value="ARM-type_fold"/>
</dbReference>
<dbReference type="AlphaFoldDB" id="A0AAV7KFJ2"/>
<dbReference type="SUPFAM" id="SSF48371">
    <property type="entry name" value="ARM repeat"/>
    <property type="match status" value="1"/>
</dbReference>
<dbReference type="GO" id="GO:0044782">
    <property type="term" value="P:cilium organization"/>
    <property type="evidence" value="ECO:0007669"/>
    <property type="project" value="TreeGrafter"/>
</dbReference>
<protein>
    <submittedName>
        <fullName evidence="1">Uncharacterized protein</fullName>
    </submittedName>
</protein>
<dbReference type="GO" id="GO:0016939">
    <property type="term" value="C:kinesin II complex"/>
    <property type="evidence" value="ECO:0007669"/>
    <property type="project" value="TreeGrafter"/>
</dbReference>
<comment type="caution">
    <text evidence="1">The sequence shown here is derived from an EMBL/GenBank/DDBJ whole genome shotgun (WGS) entry which is preliminary data.</text>
</comment>
<dbReference type="InterPro" id="IPR011989">
    <property type="entry name" value="ARM-like"/>
</dbReference>
<gene>
    <name evidence="1" type="ORF">LOD99_14204</name>
</gene>
<dbReference type="EMBL" id="JAKMXF010000044">
    <property type="protein sequence ID" value="KAI6659864.1"/>
    <property type="molecule type" value="Genomic_DNA"/>
</dbReference>
<accession>A0AAV7KFJ2</accession>
<dbReference type="GO" id="GO:0005930">
    <property type="term" value="C:axoneme"/>
    <property type="evidence" value="ECO:0007669"/>
    <property type="project" value="TreeGrafter"/>
</dbReference>
<dbReference type="Proteomes" id="UP001165289">
    <property type="component" value="Unassembled WGS sequence"/>
</dbReference>
<dbReference type="Gene3D" id="1.25.10.10">
    <property type="entry name" value="Leucine-rich Repeat Variant"/>
    <property type="match status" value="1"/>
</dbReference>
<proteinExistence type="predicted"/>
<dbReference type="PANTHER" id="PTHR15605">
    <property type="entry name" value="KINESIN-ASSOCIATED PROTEINS"/>
    <property type="match status" value="1"/>
</dbReference>